<feature type="transmembrane region" description="Helical" evidence="2">
    <location>
        <begin position="6"/>
        <end position="23"/>
    </location>
</feature>
<proteinExistence type="predicted"/>
<dbReference type="RefSeq" id="WP_181731692.1">
    <property type="nucleotide sequence ID" value="NZ_JACEIR010000003.1"/>
</dbReference>
<feature type="region of interest" description="Disordered" evidence="1">
    <location>
        <begin position="145"/>
        <end position="176"/>
    </location>
</feature>
<accession>A0A8I1AE82</accession>
<keyword evidence="4" id="KW-1185">Reference proteome</keyword>
<comment type="caution">
    <text evidence="3">The sequence shown here is derived from an EMBL/GenBank/DDBJ whole genome shotgun (WGS) entry which is preliminary data.</text>
</comment>
<organism evidence="3 4">
    <name type="scientific">Thermoactinomyces intermedius</name>
    <dbReference type="NCBI Taxonomy" id="2024"/>
    <lineage>
        <taxon>Bacteria</taxon>
        <taxon>Bacillati</taxon>
        <taxon>Bacillota</taxon>
        <taxon>Bacilli</taxon>
        <taxon>Bacillales</taxon>
        <taxon>Thermoactinomycetaceae</taxon>
        <taxon>Thermoactinomyces</taxon>
    </lineage>
</organism>
<dbReference type="Proteomes" id="UP000633619">
    <property type="component" value="Unassembled WGS sequence"/>
</dbReference>
<name>A0A8I1AE82_THEIN</name>
<evidence type="ECO:0000313" key="4">
    <source>
        <dbReference type="Proteomes" id="UP000633619"/>
    </source>
</evidence>
<dbReference type="NCBIfam" id="TIGR02896">
    <property type="entry name" value="spore_III_AF"/>
    <property type="match status" value="1"/>
</dbReference>
<keyword evidence="2" id="KW-0812">Transmembrane</keyword>
<dbReference type="InterPro" id="IPR014245">
    <property type="entry name" value="Spore_III_AF"/>
</dbReference>
<dbReference type="EMBL" id="JAECVW010000002">
    <property type="protein sequence ID" value="MBH8594438.1"/>
    <property type="molecule type" value="Genomic_DNA"/>
</dbReference>
<dbReference type="AlphaFoldDB" id="A0A8I1AE82"/>
<evidence type="ECO:0000313" key="3">
    <source>
        <dbReference type="EMBL" id="MBH8594438.1"/>
    </source>
</evidence>
<evidence type="ECO:0000256" key="2">
    <source>
        <dbReference type="SAM" id="Phobius"/>
    </source>
</evidence>
<feature type="transmembrane region" description="Helical" evidence="2">
    <location>
        <begin position="30"/>
        <end position="51"/>
    </location>
</feature>
<reference evidence="3 4" key="1">
    <citation type="submission" date="2020-12" db="EMBL/GenBank/DDBJ databases">
        <title>WGS of Thermoactinomyces spp.</title>
        <authorList>
            <person name="Cheng K."/>
        </authorList>
    </citation>
    <scope>NUCLEOTIDE SEQUENCE [LARGE SCALE GENOMIC DNA]</scope>
    <source>
        <strain evidence="4">CICC 10671\DSM 43846</strain>
    </source>
</reference>
<sequence>MSDWLKQIVLLVLIATFIDLLLPNNRLDRYVKLVMGLLIILAMLSPVFQLLSEDHDLRSFAFLGSSPALSKEVSMEEIKKQGEALKQEQQQWIRQEAESRAGEQLKDELQQRFQAKVEKAEVKLKMDGNEQAIEGIVVVMRPLASPATQSDRSVEPVEINVGKSGDGTQEKDQEANRKKLQWDVIHYLENHWNVPRENIHVEVQGE</sequence>
<keyword evidence="2" id="KW-1133">Transmembrane helix</keyword>
<protein>
    <submittedName>
        <fullName evidence="3">Stage III sporulation protein AF</fullName>
    </submittedName>
</protein>
<gene>
    <name evidence="3" type="primary">spoIIIAF</name>
    <name evidence="3" type="ORF">I8U20_03740</name>
</gene>
<keyword evidence="2" id="KW-0472">Membrane</keyword>
<dbReference type="Pfam" id="PF09581">
    <property type="entry name" value="Spore_III_AF"/>
    <property type="match status" value="1"/>
</dbReference>
<evidence type="ECO:0000256" key="1">
    <source>
        <dbReference type="SAM" id="MobiDB-lite"/>
    </source>
</evidence>